<feature type="compositionally biased region" description="Basic and acidic residues" evidence="1">
    <location>
        <begin position="248"/>
        <end position="274"/>
    </location>
</feature>
<reference evidence="2" key="1">
    <citation type="submission" date="2023-08" db="EMBL/GenBank/DDBJ databases">
        <authorList>
            <person name="Audoor S."/>
            <person name="Bilcke G."/>
        </authorList>
    </citation>
    <scope>NUCLEOTIDE SEQUENCE</scope>
</reference>
<evidence type="ECO:0000313" key="2">
    <source>
        <dbReference type="EMBL" id="CAJ1949925.1"/>
    </source>
</evidence>
<name>A0AAD2PUE8_9STRA</name>
<organism evidence="2 3">
    <name type="scientific">Cylindrotheca closterium</name>
    <dbReference type="NCBI Taxonomy" id="2856"/>
    <lineage>
        <taxon>Eukaryota</taxon>
        <taxon>Sar</taxon>
        <taxon>Stramenopiles</taxon>
        <taxon>Ochrophyta</taxon>
        <taxon>Bacillariophyta</taxon>
        <taxon>Bacillariophyceae</taxon>
        <taxon>Bacillariophycidae</taxon>
        <taxon>Bacillariales</taxon>
        <taxon>Bacillariaceae</taxon>
        <taxon>Cylindrotheca</taxon>
    </lineage>
</organism>
<evidence type="ECO:0000313" key="3">
    <source>
        <dbReference type="Proteomes" id="UP001295423"/>
    </source>
</evidence>
<dbReference type="EMBL" id="CAKOGP040001759">
    <property type="protein sequence ID" value="CAJ1949925.1"/>
    <property type="molecule type" value="Genomic_DNA"/>
</dbReference>
<feature type="region of interest" description="Disordered" evidence="1">
    <location>
        <begin position="144"/>
        <end position="189"/>
    </location>
</feature>
<protein>
    <submittedName>
        <fullName evidence="2">Uncharacterized protein</fullName>
    </submittedName>
</protein>
<keyword evidence="3" id="KW-1185">Reference proteome</keyword>
<proteinExistence type="predicted"/>
<feature type="region of interest" description="Disordered" evidence="1">
    <location>
        <begin position="222"/>
        <end position="297"/>
    </location>
</feature>
<comment type="caution">
    <text evidence="2">The sequence shown here is derived from an EMBL/GenBank/DDBJ whole genome shotgun (WGS) entry which is preliminary data.</text>
</comment>
<evidence type="ECO:0000256" key="1">
    <source>
        <dbReference type="SAM" id="MobiDB-lite"/>
    </source>
</evidence>
<feature type="compositionally biased region" description="Low complexity" evidence="1">
    <location>
        <begin position="144"/>
        <end position="165"/>
    </location>
</feature>
<dbReference type="Proteomes" id="UP001295423">
    <property type="component" value="Unassembled WGS sequence"/>
</dbReference>
<sequence length="334" mass="38220">MDNSYHQHVPTENFCDYGRKKKEEIDIDEHCSVHSEEYTLTSSFTYEEPLSTIAEEKSVDLWTKGSDMSMPDLEDLDSSCTMDSPRVEGKSYKNRLYEKFYSETRADECPVDSLDLTNHYTQYHGLKTSPTCDYAGHSHRSSSATLSTASLSRSSRSSLSAHPSTAKQPQIESMRNARWDPEITDTPDEEGRHLIGVKIQFFRSMEYGSILPMELPICAYADSPSSLNPGSDETKSEKTRRDKKQKKTKENKNNEAADIKEETKMKSKKVETDRPRRHTKCESLNSGPDADNMKHTAMKIHRRSIREKIKARMRSIDKTLSKVRAIESNREIDV</sequence>
<gene>
    <name evidence="2" type="ORF">CYCCA115_LOCUS12334</name>
</gene>
<dbReference type="AlphaFoldDB" id="A0AAD2PUE8"/>
<accession>A0AAD2PUE8</accession>